<organism evidence="2 3">
    <name type="scientific">Stutzerimonas stutzeri</name>
    <name type="common">Pseudomonas stutzeri</name>
    <dbReference type="NCBI Taxonomy" id="316"/>
    <lineage>
        <taxon>Bacteria</taxon>
        <taxon>Pseudomonadati</taxon>
        <taxon>Pseudomonadota</taxon>
        <taxon>Gammaproteobacteria</taxon>
        <taxon>Pseudomonadales</taxon>
        <taxon>Pseudomonadaceae</taxon>
        <taxon>Stutzerimonas</taxon>
    </lineage>
</organism>
<dbReference type="AlphaFoldDB" id="A0A023WTK4"/>
<feature type="domain" description="PilZ" evidence="1">
    <location>
        <begin position="10"/>
        <end position="98"/>
    </location>
</feature>
<dbReference type="Proteomes" id="UP000025238">
    <property type="component" value="Chromosome"/>
</dbReference>
<dbReference type="InterPro" id="IPR009875">
    <property type="entry name" value="PilZ_domain"/>
</dbReference>
<evidence type="ECO:0000313" key="3">
    <source>
        <dbReference type="Proteomes" id="UP000025238"/>
    </source>
</evidence>
<evidence type="ECO:0000313" key="2">
    <source>
        <dbReference type="EMBL" id="AHY43468.1"/>
    </source>
</evidence>
<gene>
    <name evidence="2" type="ORF">UIB01_13680</name>
</gene>
<dbReference type="Pfam" id="PF07238">
    <property type="entry name" value="PilZ"/>
    <property type="match status" value="1"/>
</dbReference>
<dbReference type="KEGG" id="pstu:UIB01_13680"/>
<protein>
    <submittedName>
        <fullName evidence="2">Pilus assembly protein</fullName>
    </submittedName>
</protein>
<reference evidence="2 3" key="1">
    <citation type="submission" date="2014-03" db="EMBL/GenBank/DDBJ databases">
        <title>Complete genome sequence of Pseudomonas stutzeri 19SMN4.</title>
        <authorList>
            <person name="Brunet-Galmes I."/>
            <person name="Nogales B."/>
            <person name="Busquets A."/>
            <person name="Pena A."/>
            <person name="Gomila M."/>
            <person name="Garcia-Valdes E."/>
            <person name="Lalucat J."/>
            <person name="Bennasar A."/>
            <person name="Bosch R."/>
        </authorList>
    </citation>
    <scope>NUCLEOTIDE SEQUENCE [LARGE SCALE GENOMIC DNA]</scope>
    <source>
        <strain evidence="2 3">19SMN4</strain>
    </source>
</reference>
<dbReference type="Gene3D" id="2.40.10.220">
    <property type="entry name" value="predicted glycosyltransferase like domains"/>
    <property type="match status" value="1"/>
</dbReference>
<accession>A0A023WTK4</accession>
<proteinExistence type="predicted"/>
<dbReference type="EMBL" id="CP007509">
    <property type="protein sequence ID" value="AHY43468.1"/>
    <property type="molecule type" value="Genomic_DNA"/>
</dbReference>
<sequence length="99" mass="10980">MSQKDRDYSEKRDFIRMQIETAVALEHGDTKLSATCIDLSSTGMQVLTNAQLRMGDKVRVLIPSEHSELKGLDAQTEVVRVSQLEDGRQSLGLAILSMS</sequence>
<dbReference type="SUPFAM" id="SSF141371">
    <property type="entry name" value="PilZ domain-like"/>
    <property type="match status" value="1"/>
</dbReference>
<evidence type="ECO:0000259" key="1">
    <source>
        <dbReference type="Pfam" id="PF07238"/>
    </source>
</evidence>
<dbReference type="OrthoDB" id="5290589at2"/>
<dbReference type="GO" id="GO:0035438">
    <property type="term" value="F:cyclic-di-GMP binding"/>
    <property type="evidence" value="ECO:0007669"/>
    <property type="project" value="InterPro"/>
</dbReference>
<dbReference type="PATRIC" id="fig|316.97.peg.2734"/>
<name>A0A023WTK4_STUST</name>